<evidence type="ECO:0000256" key="1">
    <source>
        <dbReference type="SAM" id="Phobius"/>
    </source>
</evidence>
<accession>A0AAE0MK97</accession>
<keyword evidence="3" id="KW-1185">Reference proteome</keyword>
<keyword evidence="1" id="KW-0812">Transmembrane</keyword>
<evidence type="ECO:0000313" key="2">
    <source>
        <dbReference type="EMBL" id="KAK3335716.1"/>
    </source>
</evidence>
<evidence type="ECO:0008006" key="4">
    <source>
        <dbReference type="Google" id="ProtNLM"/>
    </source>
</evidence>
<feature type="transmembrane region" description="Helical" evidence="1">
    <location>
        <begin position="77"/>
        <end position="99"/>
    </location>
</feature>
<name>A0AAE0MK97_9PEZI</name>
<dbReference type="AlphaFoldDB" id="A0AAE0MK97"/>
<reference evidence="2" key="1">
    <citation type="journal article" date="2023" name="Mol. Phylogenet. Evol.">
        <title>Genome-scale phylogeny and comparative genomics of the fungal order Sordariales.</title>
        <authorList>
            <person name="Hensen N."/>
            <person name="Bonometti L."/>
            <person name="Westerberg I."/>
            <person name="Brannstrom I.O."/>
            <person name="Guillou S."/>
            <person name="Cros-Aarteil S."/>
            <person name="Calhoun S."/>
            <person name="Haridas S."/>
            <person name="Kuo A."/>
            <person name="Mondo S."/>
            <person name="Pangilinan J."/>
            <person name="Riley R."/>
            <person name="LaButti K."/>
            <person name="Andreopoulos B."/>
            <person name="Lipzen A."/>
            <person name="Chen C."/>
            <person name="Yan M."/>
            <person name="Daum C."/>
            <person name="Ng V."/>
            <person name="Clum A."/>
            <person name="Steindorff A."/>
            <person name="Ohm R.A."/>
            <person name="Martin F."/>
            <person name="Silar P."/>
            <person name="Natvig D.O."/>
            <person name="Lalanne C."/>
            <person name="Gautier V."/>
            <person name="Ament-Velasquez S.L."/>
            <person name="Kruys A."/>
            <person name="Hutchinson M.I."/>
            <person name="Powell A.J."/>
            <person name="Barry K."/>
            <person name="Miller A.N."/>
            <person name="Grigoriev I.V."/>
            <person name="Debuchy R."/>
            <person name="Gladieux P."/>
            <person name="Hiltunen Thoren M."/>
            <person name="Johannesson H."/>
        </authorList>
    </citation>
    <scope>NUCLEOTIDE SEQUENCE</scope>
    <source>
        <strain evidence="2">SMH4131-1</strain>
    </source>
</reference>
<dbReference type="Proteomes" id="UP001286456">
    <property type="component" value="Unassembled WGS sequence"/>
</dbReference>
<keyword evidence="1" id="KW-1133">Transmembrane helix</keyword>
<gene>
    <name evidence="2" type="ORF">B0T19DRAFT_16608</name>
</gene>
<organism evidence="2 3">
    <name type="scientific">Cercophora scortea</name>
    <dbReference type="NCBI Taxonomy" id="314031"/>
    <lineage>
        <taxon>Eukaryota</taxon>
        <taxon>Fungi</taxon>
        <taxon>Dikarya</taxon>
        <taxon>Ascomycota</taxon>
        <taxon>Pezizomycotina</taxon>
        <taxon>Sordariomycetes</taxon>
        <taxon>Sordariomycetidae</taxon>
        <taxon>Sordariales</taxon>
        <taxon>Lasiosphaeriaceae</taxon>
        <taxon>Cercophora</taxon>
    </lineage>
</organism>
<reference evidence="2" key="2">
    <citation type="submission" date="2023-06" db="EMBL/GenBank/DDBJ databases">
        <authorList>
            <consortium name="Lawrence Berkeley National Laboratory"/>
            <person name="Haridas S."/>
            <person name="Hensen N."/>
            <person name="Bonometti L."/>
            <person name="Westerberg I."/>
            <person name="Brannstrom I.O."/>
            <person name="Guillou S."/>
            <person name="Cros-Aarteil S."/>
            <person name="Calhoun S."/>
            <person name="Kuo A."/>
            <person name="Mondo S."/>
            <person name="Pangilinan J."/>
            <person name="Riley R."/>
            <person name="Labutti K."/>
            <person name="Andreopoulos B."/>
            <person name="Lipzen A."/>
            <person name="Chen C."/>
            <person name="Yanf M."/>
            <person name="Daum C."/>
            <person name="Ng V."/>
            <person name="Clum A."/>
            <person name="Steindorff A."/>
            <person name="Ohm R."/>
            <person name="Martin F."/>
            <person name="Silar P."/>
            <person name="Natvig D."/>
            <person name="Lalanne C."/>
            <person name="Gautier V."/>
            <person name="Ament-Velasquez S.L."/>
            <person name="Kruys A."/>
            <person name="Hutchinson M.I."/>
            <person name="Powell A.J."/>
            <person name="Barry K."/>
            <person name="Miller A.N."/>
            <person name="Grigoriev I.V."/>
            <person name="Debuchy R."/>
            <person name="Gladieux P."/>
            <person name="Thoren M.H."/>
            <person name="Johannesson H."/>
        </authorList>
    </citation>
    <scope>NUCLEOTIDE SEQUENCE</scope>
    <source>
        <strain evidence="2">SMH4131-1</strain>
    </source>
</reference>
<evidence type="ECO:0000313" key="3">
    <source>
        <dbReference type="Proteomes" id="UP001286456"/>
    </source>
</evidence>
<comment type="caution">
    <text evidence="2">The sequence shown here is derived from an EMBL/GenBank/DDBJ whole genome shotgun (WGS) entry which is preliminary data.</text>
</comment>
<proteinExistence type="predicted"/>
<protein>
    <recommendedName>
        <fullName evidence="4">Transmembrane protein</fullName>
    </recommendedName>
</protein>
<dbReference type="EMBL" id="JAUEPO010000001">
    <property type="protein sequence ID" value="KAK3335716.1"/>
    <property type="molecule type" value="Genomic_DNA"/>
</dbReference>
<sequence length="150" mass="17240">MSYTPVRAGVDADVQHAPNSRIPLVFSSFSLFVEPIRRHGCSSKQSGIEVGTCRLMEPRTSRKPAPDFFQGNSLSPLCLFLCLVLFLFLFLFLAIPFWLVPGVLDGEKDLWASVARRKKRPGCFPEKFDAYTLTRTLFRDDRYQQTYLRR</sequence>
<keyword evidence="1" id="KW-0472">Membrane</keyword>